<dbReference type="OrthoDB" id="7235451at2"/>
<evidence type="ECO:0000313" key="3">
    <source>
        <dbReference type="Proteomes" id="UP000240505"/>
    </source>
</evidence>
<name>A0A2R4CAB0_9BURK</name>
<keyword evidence="3" id="KW-1185">Reference proteome</keyword>
<evidence type="ECO:0000259" key="1">
    <source>
        <dbReference type="Pfam" id="PF18974"/>
    </source>
</evidence>
<gene>
    <name evidence="2" type="ORF">C9I28_12565</name>
</gene>
<dbReference type="InterPro" id="IPR043764">
    <property type="entry name" value="DUF5710"/>
</dbReference>
<dbReference type="KEGG" id="masz:C9I28_12565"/>
<sequence>MWAAAGTMTAAPAPRPAARAKSTQAAAVLKVPFAEKDEAKALGARWDAALKKWYVPAGVDPAPFARWSQD</sequence>
<reference evidence="2 3" key="1">
    <citation type="submission" date="2018-03" db="EMBL/GenBank/DDBJ databases">
        <title>Massilia armeniaca sp. nov., isolated from desert soil.</title>
        <authorList>
            <person name="Huang H."/>
            <person name="Ren M."/>
        </authorList>
    </citation>
    <scope>NUCLEOTIDE SEQUENCE [LARGE SCALE GENOMIC DNA]</scope>
    <source>
        <strain evidence="2 3">ZMN-3</strain>
    </source>
</reference>
<feature type="domain" description="DUF5710" evidence="1">
    <location>
        <begin position="29"/>
        <end position="68"/>
    </location>
</feature>
<dbReference type="Proteomes" id="UP000240505">
    <property type="component" value="Chromosome"/>
</dbReference>
<dbReference type="AlphaFoldDB" id="A0A2R4CAB0"/>
<dbReference type="RefSeq" id="WP_107141785.1">
    <property type="nucleotide sequence ID" value="NZ_CP028324.1"/>
</dbReference>
<evidence type="ECO:0000313" key="2">
    <source>
        <dbReference type="EMBL" id="AVR96438.1"/>
    </source>
</evidence>
<accession>A0A2R4CAB0</accession>
<organism evidence="2 3">
    <name type="scientific">Pseudoduganella armeniaca</name>
    <dbReference type="NCBI Taxonomy" id="2072590"/>
    <lineage>
        <taxon>Bacteria</taxon>
        <taxon>Pseudomonadati</taxon>
        <taxon>Pseudomonadota</taxon>
        <taxon>Betaproteobacteria</taxon>
        <taxon>Burkholderiales</taxon>
        <taxon>Oxalobacteraceae</taxon>
        <taxon>Telluria group</taxon>
        <taxon>Pseudoduganella</taxon>
    </lineage>
</organism>
<dbReference type="Pfam" id="PF18974">
    <property type="entry name" value="DUF5710"/>
    <property type="match status" value="1"/>
</dbReference>
<dbReference type="EMBL" id="CP028324">
    <property type="protein sequence ID" value="AVR96438.1"/>
    <property type="molecule type" value="Genomic_DNA"/>
</dbReference>
<protein>
    <recommendedName>
        <fullName evidence="1">DUF5710 domain-containing protein</fullName>
    </recommendedName>
</protein>
<proteinExistence type="predicted"/>